<evidence type="ECO:0000313" key="2">
    <source>
        <dbReference type="Proteomes" id="UP000322110"/>
    </source>
</evidence>
<protein>
    <submittedName>
        <fullName evidence="1">Uncharacterized protein</fullName>
    </submittedName>
</protein>
<name>A0A5B2TAU8_9PROT</name>
<comment type="caution">
    <text evidence="1">The sequence shown here is derived from an EMBL/GenBank/DDBJ whole genome shotgun (WGS) entry which is preliminary data.</text>
</comment>
<keyword evidence="2" id="KW-1185">Reference proteome</keyword>
<evidence type="ECO:0000313" key="1">
    <source>
        <dbReference type="EMBL" id="KAA2211656.1"/>
    </source>
</evidence>
<reference evidence="1 2" key="1">
    <citation type="journal article" date="2015" name="Int. J. Syst. Evol. Microbiol.">
        <title>Roseomonas oryzae sp. nov., isolated from paddy rhizosphere soil.</title>
        <authorList>
            <person name="Ramaprasad E.V."/>
            <person name="Sasikala Ch."/>
            <person name="Ramana Ch.V."/>
        </authorList>
    </citation>
    <scope>NUCLEOTIDE SEQUENCE [LARGE SCALE GENOMIC DNA]</scope>
    <source>
        <strain evidence="1 2">KCTC 42542</strain>
    </source>
</reference>
<dbReference type="AlphaFoldDB" id="A0A5B2TAU8"/>
<dbReference type="OrthoDB" id="7242524at2"/>
<dbReference type="SUPFAM" id="SSF48239">
    <property type="entry name" value="Terpenoid cyclases/Protein prenyltransferases"/>
    <property type="match status" value="1"/>
</dbReference>
<organism evidence="1 2">
    <name type="scientific">Teichococcus oryzae</name>
    <dbReference type="NCBI Taxonomy" id="1608942"/>
    <lineage>
        <taxon>Bacteria</taxon>
        <taxon>Pseudomonadati</taxon>
        <taxon>Pseudomonadota</taxon>
        <taxon>Alphaproteobacteria</taxon>
        <taxon>Acetobacterales</taxon>
        <taxon>Roseomonadaceae</taxon>
        <taxon>Roseomonas</taxon>
    </lineage>
</organism>
<proteinExistence type="predicted"/>
<dbReference type="Gene3D" id="1.50.10.20">
    <property type="match status" value="1"/>
</dbReference>
<accession>A0A5B2TAU8</accession>
<dbReference type="RefSeq" id="WP_149813830.1">
    <property type="nucleotide sequence ID" value="NZ_VUKA01000018.1"/>
</dbReference>
<dbReference type="EMBL" id="VUKA01000018">
    <property type="protein sequence ID" value="KAA2211656.1"/>
    <property type="molecule type" value="Genomic_DNA"/>
</dbReference>
<dbReference type="Proteomes" id="UP000322110">
    <property type="component" value="Unassembled WGS sequence"/>
</dbReference>
<sequence length="650" mass="70032">MVEMLPEADRDRLIAFLHRHLLCAVAMDGLEIPALRETHAPFATANWCWTADAAGAVELLAQPALAGQWGAMRDGLTDFLLAMGTGNLLLRRVAAPELRVERDNPRDFAIVTAGHEFRGDLSRGVVRQAVRGGVAQREIHHTGHLAEFRLGRHRHCLDIEDTIVDCGLEQRPDGVLLFHESLLKGTTGLLRKAEQVVGRVRYEYWIEASDPRVLVQVTLRAEPGVALQDVRLTTAVDELSGEAVRPISRVHLGQGREFGAVALSGSGVATLREGAAPDIVSLIEDAPPGTANGMHLRPLSGEHLLNVKAQSVDGRLHWLITRYATPELAAGGMFQINEARLLTAGTLAAAMPSYAGILYDPAILSGRDAGVIADHGVALNAVATQLLCVARGDYAMAAERVAMLRDWYDRHLDGLFAGMAEGDSLPPRRSYLRALCFALLSLDAMQRCTPEPRYEAALSHGLDLLLSLQRPDEAGGAFTDQHQAAYLDCHAAAILALARISLARQDARLLPALKQALGAIRVGSVKVPLEDGLHSLDTPFVRSRRPDGRWEDDGGFWTFKLGLLLRALTALRLAHDAGATVLEGSQLQRLQTLNDLALRQLRARIRPQNGALEVLTSPLAAEGNAATQPAALLGLLAPDAAVAGRLGAEA</sequence>
<dbReference type="InterPro" id="IPR008930">
    <property type="entry name" value="Terpenoid_cyclase/PrenylTrfase"/>
</dbReference>
<gene>
    <name evidence="1" type="ORF">F0Q34_18905</name>
</gene>